<comment type="similarity">
    <text evidence="2 9">Belongs to the resistance-nodulation-cell division (RND) (TC 2.A.6) family.</text>
</comment>
<dbReference type="FunFam" id="1.20.1640.10:FF:000001">
    <property type="entry name" value="Efflux pump membrane transporter"/>
    <property type="match status" value="1"/>
</dbReference>
<evidence type="ECO:0000256" key="9">
    <source>
        <dbReference type="RuleBase" id="RU364070"/>
    </source>
</evidence>
<evidence type="ECO:0000256" key="3">
    <source>
        <dbReference type="ARBA" id="ARBA00022448"/>
    </source>
</evidence>
<evidence type="ECO:0000313" key="11">
    <source>
        <dbReference type="Proteomes" id="UP000070282"/>
    </source>
</evidence>
<feature type="transmembrane region" description="Helical" evidence="9">
    <location>
        <begin position="434"/>
        <end position="459"/>
    </location>
</feature>
<name>A0A137SI92_9GAMM</name>
<feature type="transmembrane region" description="Helical" evidence="9">
    <location>
        <begin position="870"/>
        <end position="887"/>
    </location>
</feature>
<feature type="transmembrane region" description="Helical" evidence="9">
    <location>
        <begin position="393"/>
        <end position="413"/>
    </location>
</feature>
<dbReference type="NCBIfam" id="TIGR00915">
    <property type="entry name" value="2A0602"/>
    <property type="match status" value="1"/>
</dbReference>
<evidence type="ECO:0000256" key="1">
    <source>
        <dbReference type="ARBA" id="ARBA00004429"/>
    </source>
</evidence>
<keyword evidence="5 9" id="KW-0997">Cell inner membrane</keyword>
<keyword evidence="8 9" id="KW-0472">Membrane</keyword>
<dbReference type="PATRIC" id="fig|1306954.6.peg.186"/>
<dbReference type="Gene3D" id="3.30.70.1320">
    <property type="entry name" value="Multidrug efflux transporter AcrB pore domain like"/>
    <property type="match status" value="1"/>
</dbReference>
<evidence type="ECO:0000256" key="7">
    <source>
        <dbReference type="ARBA" id="ARBA00022989"/>
    </source>
</evidence>
<dbReference type="InterPro" id="IPR001036">
    <property type="entry name" value="Acrflvin-R"/>
</dbReference>
<dbReference type="RefSeq" id="WP_061330731.1">
    <property type="nucleotide sequence ID" value="NZ_LOCO01000001.1"/>
</dbReference>
<evidence type="ECO:0000313" key="10">
    <source>
        <dbReference type="EMBL" id="KXO12143.1"/>
    </source>
</evidence>
<accession>A0A137SI92</accession>
<evidence type="ECO:0000256" key="6">
    <source>
        <dbReference type="ARBA" id="ARBA00022692"/>
    </source>
</evidence>
<feature type="transmembrane region" description="Helical" evidence="9">
    <location>
        <begin position="894"/>
        <end position="914"/>
    </location>
</feature>
<feature type="transmembrane region" description="Helical" evidence="9">
    <location>
        <begin position="367"/>
        <end position="387"/>
    </location>
</feature>
<feature type="transmembrane region" description="Helical" evidence="9">
    <location>
        <begin position="341"/>
        <end position="360"/>
    </location>
</feature>
<evidence type="ECO:0000256" key="2">
    <source>
        <dbReference type="ARBA" id="ARBA00010942"/>
    </source>
</evidence>
<feature type="transmembrane region" description="Helical" evidence="9">
    <location>
        <begin position="920"/>
        <end position="945"/>
    </location>
</feature>
<dbReference type="NCBIfam" id="NF000282">
    <property type="entry name" value="RND_permease_1"/>
    <property type="match status" value="1"/>
</dbReference>
<feature type="transmembrane region" description="Helical" evidence="9">
    <location>
        <begin position="12"/>
        <end position="32"/>
    </location>
</feature>
<dbReference type="FunFam" id="3.30.70.1430:FF:000001">
    <property type="entry name" value="Efflux pump membrane transporter"/>
    <property type="match status" value="1"/>
</dbReference>
<reference evidence="11" key="1">
    <citation type="submission" date="2015-12" db="EMBL/GenBank/DDBJ databases">
        <authorList>
            <person name="Lima A."/>
            <person name="Farahani Zayas N."/>
            <person name="Castro Da Silva M.A."/>
            <person name="Cabral A."/>
            <person name="Pessatti M.L."/>
        </authorList>
    </citation>
    <scope>NUCLEOTIDE SEQUENCE [LARGE SCALE GENOMIC DNA]</scope>
    <source>
        <strain evidence="11">LAMA 842</strain>
    </source>
</reference>
<dbReference type="Gene3D" id="3.30.70.1440">
    <property type="entry name" value="Multidrug efflux transporter AcrB pore domain"/>
    <property type="match status" value="1"/>
</dbReference>
<feature type="transmembrane region" description="Helical" evidence="9">
    <location>
        <begin position="471"/>
        <end position="499"/>
    </location>
</feature>
<keyword evidence="7 9" id="KW-1133">Transmembrane helix</keyword>
<dbReference type="GO" id="GO:0042910">
    <property type="term" value="F:xenobiotic transmembrane transporter activity"/>
    <property type="evidence" value="ECO:0007669"/>
    <property type="project" value="TreeGrafter"/>
</dbReference>
<dbReference type="PANTHER" id="PTHR32063:SF76">
    <property type="entry name" value="EFFLUX PUMP MEMBRANE TRANSPORTER"/>
    <property type="match status" value="1"/>
</dbReference>
<keyword evidence="4" id="KW-1003">Cell membrane</keyword>
<dbReference type="SUPFAM" id="SSF82693">
    <property type="entry name" value="Multidrug efflux transporter AcrB pore domain, PN1, PN2, PC1 and PC2 subdomains"/>
    <property type="match status" value="3"/>
</dbReference>
<dbReference type="GO" id="GO:0005886">
    <property type="term" value="C:plasma membrane"/>
    <property type="evidence" value="ECO:0007669"/>
    <property type="project" value="UniProtKB-SubCell"/>
</dbReference>
<dbReference type="Pfam" id="PF00873">
    <property type="entry name" value="ACR_tran"/>
    <property type="match status" value="1"/>
</dbReference>
<dbReference type="SUPFAM" id="SSF82866">
    <property type="entry name" value="Multidrug efflux transporter AcrB transmembrane domain"/>
    <property type="match status" value="2"/>
</dbReference>
<sequence>MLRTFIDRPIFASVVSIIITLGGLLALIGLPVEQYPNVVPPQVVVDGRFPGASADVISDSVVAPLEQEINGVDNMIYLESSATDSGSFRVTVSFEIGTDPDQATINVNNRVQQALARLPQSVRNQGLKVEARSTSILQVITLSSPDNTMDVVEISNYALLNVLDELVRLPGIGDASLFGAQDYSMRVWLRPDKLAQYELTPNDVAIALRAQNAQFAAGRIGAEPAPEGQAFTFSVSAPGRLTSPEEFGEVILRSDDQGASLRLKDVARIELGAQNYDFAAVYNGGATVPMGVYLQPGANALDAADAVNAAMEEIADRFPEGLEYNVPYDTTRFIDISIQEVISTFIVAVLLVVLVTFLFLQHFNATLIPLIAIPVSLIGTFAGMQALGFSVNLLTLFGLILAIGVVVDNAIIIMENAERLMKEQGLSSYNAAVLTIQQVSGAVVSSTLVLVAVFAPVAFLGGLSGELYRQFAITIAVSVVISGIVALTLTPAMCALLLGHEGKQLAVFRWFDAGFDKLTNGFSAVVDWLLRHAVIGVLLFAAMLGGTAFLLNKMPSGLVPQEDQGFVLAAYSLPPTSALSRTADTRDQLVEQMMQLPEVKDVVSFAGFDIISSALRTNSGVAFVTLEDWAEREGEGQKAADIANKIMGIGFGMPEAFVIAFTPPPIQGLSTTGGVEGYIQARGGRTPAEIKAMADQFTQAANARPELQNVRVTLDTGIPRYKANVDREKAQAAGVPIDQIFTTMQSTFGGLYVNDFTLQGRNWQVNLQSEGEFRSHPDDLRRVFVRSNYGEMIPLSSLVELERVSGPDILNRFNVYPAAKLLADPSPGFTTGDALAALQAVASEQFDRNTLLGWTGEAYQLQDSADSGTLAFGMGLLLVFLILAAQYERWGLPVAVATAVPFGVFGAALASLLRGFPNDIYFQVGLLVLIGLAAKNAILIVEFAAQNRKSGMSSFDAASTAARQRFRAIMMTALTFIVGSMPLAFSTGAGAVSRQEIGTVVVGGMLAASTLALFFVPLFYKLIEDLADWRRNRKKAA</sequence>
<dbReference type="Proteomes" id="UP000070282">
    <property type="component" value="Unassembled WGS sequence"/>
</dbReference>
<dbReference type="PRINTS" id="PR00702">
    <property type="entry name" value="ACRIFLAVINRP"/>
</dbReference>
<dbReference type="SUPFAM" id="SSF82714">
    <property type="entry name" value="Multidrug efflux transporter AcrB TolC docking domain, DN and DC subdomains"/>
    <property type="match status" value="2"/>
</dbReference>
<dbReference type="Gene3D" id="3.30.70.1430">
    <property type="entry name" value="Multidrug efflux transporter AcrB pore domain"/>
    <property type="match status" value="2"/>
</dbReference>
<dbReference type="Gene3D" id="3.30.2090.10">
    <property type="entry name" value="Multidrug efflux transporter AcrB TolC docking domain, DN and DC subdomains"/>
    <property type="match status" value="2"/>
</dbReference>
<dbReference type="PANTHER" id="PTHR32063">
    <property type="match status" value="1"/>
</dbReference>
<gene>
    <name evidence="10" type="ORF">J122_189</name>
</gene>
<keyword evidence="3 9" id="KW-0813">Transport</keyword>
<feature type="transmembrane region" description="Helical" evidence="9">
    <location>
        <begin position="997"/>
        <end position="1023"/>
    </location>
</feature>
<dbReference type="GO" id="GO:0009636">
    <property type="term" value="P:response to toxic substance"/>
    <property type="evidence" value="ECO:0007669"/>
    <property type="project" value="UniProtKB-ARBA"/>
</dbReference>
<dbReference type="GO" id="GO:0015562">
    <property type="term" value="F:efflux transmembrane transporter activity"/>
    <property type="evidence" value="ECO:0007669"/>
    <property type="project" value="InterPro"/>
</dbReference>
<evidence type="ECO:0000256" key="4">
    <source>
        <dbReference type="ARBA" id="ARBA00022475"/>
    </source>
</evidence>
<organism evidence="10 11">
    <name type="scientific">Marinobacter excellens LAMA 842</name>
    <dbReference type="NCBI Taxonomy" id="1306954"/>
    <lineage>
        <taxon>Bacteria</taxon>
        <taxon>Pseudomonadati</taxon>
        <taxon>Pseudomonadota</taxon>
        <taxon>Gammaproteobacteria</taxon>
        <taxon>Pseudomonadales</taxon>
        <taxon>Marinobacteraceae</taxon>
        <taxon>Marinobacter</taxon>
    </lineage>
</organism>
<proteinExistence type="inferred from homology"/>
<dbReference type="Gene3D" id="1.20.1640.10">
    <property type="entry name" value="Multidrug efflux transporter AcrB transmembrane domain"/>
    <property type="match status" value="2"/>
</dbReference>
<protein>
    <recommendedName>
        <fullName evidence="9">Efflux pump membrane transporter</fullName>
    </recommendedName>
</protein>
<feature type="transmembrane region" description="Helical" evidence="9">
    <location>
        <begin position="528"/>
        <end position="551"/>
    </location>
</feature>
<dbReference type="InterPro" id="IPR027463">
    <property type="entry name" value="AcrB_DN_DC_subdom"/>
</dbReference>
<feature type="transmembrane region" description="Helical" evidence="9">
    <location>
        <begin position="966"/>
        <end position="985"/>
    </location>
</feature>
<evidence type="ECO:0000256" key="8">
    <source>
        <dbReference type="ARBA" id="ARBA00023136"/>
    </source>
</evidence>
<evidence type="ECO:0000256" key="5">
    <source>
        <dbReference type="ARBA" id="ARBA00022519"/>
    </source>
</evidence>
<dbReference type="AlphaFoldDB" id="A0A137SI92"/>
<keyword evidence="11" id="KW-1185">Reference proteome</keyword>
<dbReference type="EMBL" id="LOCO01000001">
    <property type="protein sequence ID" value="KXO12143.1"/>
    <property type="molecule type" value="Genomic_DNA"/>
</dbReference>
<dbReference type="InterPro" id="IPR004764">
    <property type="entry name" value="MdtF-like"/>
</dbReference>
<comment type="subcellular location">
    <subcellularLocation>
        <location evidence="1 9">Cell inner membrane</location>
        <topology evidence="1 9">Multi-pass membrane protein</topology>
    </subcellularLocation>
</comment>
<comment type="caution">
    <text evidence="10">The sequence shown here is derived from an EMBL/GenBank/DDBJ whole genome shotgun (WGS) entry which is preliminary data.</text>
</comment>
<keyword evidence="6 9" id="KW-0812">Transmembrane</keyword>